<proteinExistence type="inferred from homology"/>
<dbReference type="Gene3D" id="3.30.2170.10">
    <property type="entry name" value="archaeoglobus fulgidus dsm 4304 superfamily"/>
    <property type="match status" value="1"/>
</dbReference>
<evidence type="ECO:0000256" key="1">
    <source>
        <dbReference type="HAMAP-Rule" id="MF_00582"/>
    </source>
</evidence>
<dbReference type="RefSeq" id="WP_089779509.1">
    <property type="nucleotide sequence ID" value="NZ_CABLRR010000002.1"/>
</dbReference>
<dbReference type="InterPro" id="IPR002802">
    <property type="entry name" value="Endo_dU"/>
</dbReference>
<dbReference type="PIRSF" id="PIRSF006380">
    <property type="entry name" value="UCP006380"/>
    <property type="match status" value="1"/>
</dbReference>
<dbReference type="HAMAP" id="MF_00582">
    <property type="entry name" value="UPF0215"/>
    <property type="match status" value="1"/>
</dbReference>
<dbReference type="OrthoDB" id="15207at2157"/>
<feature type="region of interest" description="Disordered" evidence="2">
    <location>
        <begin position="1"/>
        <end position="36"/>
    </location>
</feature>
<evidence type="ECO:0000313" key="4">
    <source>
        <dbReference type="Proteomes" id="UP000198902"/>
    </source>
</evidence>
<dbReference type="AlphaFoldDB" id="A0A0D6JTA1"/>
<evidence type="ECO:0000256" key="2">
    <source>
        <dbReference type="SAM" id="MobiDB-lite"/>
    </source>
</evidence>
<evidence type="ECO:0000313" key="3">
    <source>
        <dbReference type="EMBL" id="CQR51125.1"/>
    </source>
</evidence>
<reference evidence="4" key="1">
    <citation type="submission" date="2015-03" db="EMBL/GenBank/DDBJ databases">
        <authorList>
            <person name="Urmite Genomes"/>
        </authorList>
    </citation>
    <scope>NUCLEOTIDE SEQUENCE [LARGE SCALE GENOMIC DNA]</scope>
    <source>
        <strain evidence="4">Arc-Hr</strain>
    </source>
</reference>
<keyword evidence="4" id="KW-1185">Reference proteome</keyword>
<accession>A0A0D6JTA1</accession>
<dbReference type="PANTHER" id="PTHR39518">
    <property type="entry name" value="UPF0215 PROTEIN MJ1150"/>
    <property type="match status" value="1"/>
</dbReference>
<sequence length="203" mass="21513">MKPGSRALGVAESYSGAARAPTDDADDAHFSTDPSPESVLCGAVVRADRVVDGLAFETCAVGGDDATDAIDSLYASLDREDVRYLLVSGIAPAWFNLVDIRRLAAALDRPVLSVSFEESEGLESALTEQFSGAALDRRLAVYRAAPPRRPVEVNGETVFVRAAGCDDDEAARVVRGFTPSGGRPEPIRVARMAARAARRFAGD</sequence>
<dbReference type="EMBL" id="CSTE01000002">
    <property type="protein sequence ID" value="CQR51125.1"/>
    <property type="molecule type" value="Genomic_DNA"/>
</dbReference>
<organism evidence="3 4">
    <name type="scientific">Haloferax massiliensis</name>
    <dbReference type="NCBI Taxonomy" id="1476858"/>
    <lineage>
        <taxon>Archaea</taxon>
        <taxon>Methanobacteriati</taxon>
        <taxon>Methanobacteriota</taxon>
        <taxon>Stenosarchaea group</taxon>
        <taxon>Halobacteria</taxon>
        <taxon>Halobacteriales</taxon>
        <taxon>Haloferacaceae</taxon>
        <taxon>Haloferax</taxon>
    </lineage>
</organism>
<dbReference type="PANTHER" id="PTHR39518:SF2">
    <property type="entry name" value="UPF0215 PROTEIN MJ1150"/>
    <property type="match status" value="1"/>
</dbReference>
<name>A0A0D6JTA1_9EURY</name>
<dbReference type="Proteomes" id="UP000198902">
    <property type="component" value="Unassembled WGS sequence"/>
</dbReference>
<gene>
    <name evidence="3" type="ORF">BN996_02577</name>
</gene>
<dbReference type="Pfam" id="PF01949">
    <property type="entry name" value="Endo_dU"/>
    <property type="match status" value="1"/>
</dbReference>
<comment type="similarity">
    <text evidence="1">Belongs to the UPF0215 family.</text>
</comment>
<protein>
    <recommendedName>
        <fullName evidence="1">UPF0215 protein BN996_02577</fullName>
    </recommendedName>
</protein>